<dbReference type="EMBL" id="JANRMS010000783">
    <property type="protein sequence ID" value="KAJ3534445.1"/>
    <property type="molecule type" value="Genomic_DNA"/>
</dbReference>
<name>A0ACC1S989_9HYPO</name>
<sequence length="122" mass="13103">MEFEGRKLRTGTVDELRQAKAEHVQDRIVYGSKDQKSKSAASSGLMPPPTAVRRPVLGGKHGSRRGLGFKPTSKSVQNGTEPNGDAGATTKKSNADFKAMFLAGKGETKEEAKEEAKGENEK</sequence>
<reference evidence="1" key="1">
    <citation type="submission" date="2022-08" db="EMBL/GenBank/DDBJ databases">
        <title>Genome Sequence of Fusarium decemcellulare.</title>
        <authorList>
            <person name="Buettner E."/>
        </authorList>
    </citation>
    <scope>NUCLEOTIDE SEQUENCE</scope>
    <source>
        <strain evidence="1">Babe19</strain>
    </source>
</reference>
<dbReference type="Proteomes" id="UP001148629">
    <property type="component" value="Unassembled WGS sequence"/>
</dbReference>
<comment type="caution">
    <text evidence="1">The sequence shown here is derived from an EMBL/GenBank/DDBJ whole genome shotgun (WGS) entry which is preliminary data.</text>
</comment>
<protein>
    <submittedName>
        <fullName evidence="1">Uncharacterized protein</fullName>
    </submittedName>
</protein>
<organism evidence="1 2">
    <name type="scientific">Fusarium decemcellulare</name>
    <dbReference type="NCBI Taxonomy" id="57161"/>
    <lineage>
        <taxon>Eukaryota</taxon>
        <taxon>Fungi</taxon>
        <taxon>Dikarya</taxon>
        <taxon>Ascomycota</taxon>
        <taxon>Pezizomycotina</taxon>
        <taxon>Sordariomycetes</taxon>
        <taxon>Hypocreomycetidae</taxon>
        <taxon>Hypocreales</taxon>
        <taxon>Nectriaceae</taxon>
        <taxon>Fusarium</taxon>
        <taxon>Fusarium decemcellulare species complex</taxon>
    </lineage>
</organism>
<evidence type="ECO:0000313" key="1">
    <source>
        <dbReference type="EMBL" id="KAJ3534445.1"/>
    </source>
</evidence>
<gene>
    <name evidence="1" type="ORF">NM208_g7537</name>
</gene>
<accession>A0ACC1S989</accession>
<proteinExistence type="predicted"/>
<keyword evidence="2" id="KW-1185">Reference proteome</keyword>
<evidence type="ECO:0000313" key="2">
    <source>
        <dbReference type="Proteomes" id="UP001148629"/>
    </source>
</evidence>